<protein>
    <submittedName>
        <fullName evidence="1">Uncharacterized protein</fullName>
    </submittedName>
</protein>
<gene>
    <name evidence="1" type="ORF">NCS_11829</name>
</gene>
<proteinExistence type="predicted"/>
<dbReference type="EMBL" id="LT841358">
    <property type="protein sequence ID" value="SMH72017.1"/>
    <property type="molecule type" value="Genomic_DNA"/>
</dbReference>
<accession>A0A2H1FGY7</accession>
<dbReference type="AlphaFoldDB" id="A0A2H1FGY7"/>
<evidence type="ECO:0000313" key="1">
    <source>
        <dbReference type="EMBL" id="SMH72017.1"/>
    </source>
</evidence>
<reference evidence="2" key="1">
    <citation type="submission" date="2017-03" db="EMBL/GenBank/DDBJ databases">
        <authorList>
            <person name="Herbold C."/>
        </authorList>
    </citation>
    <scope>NUCLEOTIDE SEQUENCE [LARGE SCALE GENOMIC DNA]</scope>
</reference>
<dbReference type="Proteomes" id="UP000230607">
    <property type="component" value="Chromosome 1"/>
</dbReference>
<keyword evidence="2" id="KW-1185">Reference proteome</keyword>
<sequence>MQNENIQARTIDWHEESNHIKKLLLDYDWGYRKKICLKCSLETRQKLRCFSVDNFQDGIQETHCGKMDKARTQKYRKTMVNFINFHPLRNHL</sequence>
<name>A0A2H1FGY7_9ARCH</name>
<organism evidence="1 2">
    <name type="scientific">Candidatus Nitrosotalea okcheonensis</name>
    <dbReference type="NCBI Taxonomy" id="1903276"/>
    <lineage>
        <taxon>Archaea</taxon>
        <taxon>Nitrososphaerota</taxon>
        <taxon>Nitrososphaeria</taxon>
        <taxon>Nitrosotaleales</taxon>
        <taxon>Nitrosotaleaceae</taxon>
        <taxon>Nitrosotalea</taxon>
    </lineage>
</organism>
<evidence type="ECO:0000313" key="2">
    <source>
        <dbReference type="Proteomes" id="UP000230607"/>
    </source>
</evidence>